<keyword evidence="2" id="KW-0732">Signal</keyword>
<keyword evidence="4" id="KW-1185">Reference proteome</keyword>
<proteinExistence type="predicted"/>
<reference evidence="3 4" key="1">
    <citation type="submission" date="2016-07" db="EMBL/GenBank/DDBJ databases">
        <title>Pervasive Adenine N6-methylation of Active Genes in Fungi.</title>
        <authorList>
            <consortium name="DOE Joint Genome Institute"/>
            <person name="Mondo S.J."/>
            <person name="Dannebaum R.O."/>
            <person name="Kuo R.C."/>
            <person name="Labutti K."/>
            <person name="Haridas S."/>
            <person name="Kuo A."/>
            <person name="Salamov A."/>
            <person name="Ahrendt S.R."/>
            <person name="Lipzen A."/>
            <person name="Sullivan W."/>
            <person name="Andreopoulos W.B."/>
            <person name="Clum A."/>
            <person name="Lindquist E."/>
            <person name="Daum C."/>
            <person name="Ramamoorthy G.K."/>
            <person name="Gryganskyi A."/>
            <person name="Culley D."/>
            <person name="Magnuson J.K."/>
            <person name="James T.Y."/>
            <person name="O'Malley M.A."/>
            <person name="Stajich J.E."/>
            <person name="Spatafora J.W."/>
            <person name="Visel A."/>
            <person name="Grigoriev I.V."/>
        </authorList>
    </citation>
    <scope>NUCLEOTIDE SEQUENCE [LARGE SCALE GENOMIC DNA]</scope>
    <source>
        <strain evidence="3 4">CBS 115471</strain>
    </source>
</reference>
<gene>
    <name evidence="3" type="ORF">BCR34DRAFT_591255</name>
</gene>
<feature type="signal peptide" evidence="2">
    <location>
        <begin position="1"/>
        <end position="16"/>
    </location>
</feature>
<dbReference type="Proteomes" id="UP000193144">
    <property type="component" value="Unassembled WGS sequence"/>
</dbReference>
<comment type="caution">
    <text evidence="3">The sequence shown here is derived from an EMBL/GenBank/DDBJ whole genome shotgun (WGS) entry which is preliminary data.</text>
</comment>
<feature type="compositionally biased region" description="Basic and acidic residues" evidence="1">
    <location>
        <begin position="251"/>
        <end position="265"/>
    </location>
</feature>
<sequence length="265" mass="29343">MHLVNHLLLSSILTRASLTCSSEGAPAVKIKRNFVAWGSTPQGGRTNTNYCDITLYNKPDFQGDSVHGQIEASYGGIDSCTYFKDCIPGEGIEVKTPNCFCYFGYDDRKGKNNNCRFKLFLDEIHPPGSKEIKGTVSSILCAWYPDPKAEGDRAEGDIKDRTIIPFNSQNPKSESEWKRELTTDNEKPKPGLPCWRITGCGTPGSGVGSIVKRAWLSLFSRDGRSDDNKPTKPKPNTPCWHLVGCPTPGKTKTDGVEEHAVERQW</sequence>
<accession>A0A1Y1Z253</accession>
<feature type="region of interest" description="Disordered" evidence="1">
    <location>
        <begin position="245"/>
        <end position="265"/>
    </location>
</feature>
<feature type="region of interest" description="Disordered" evidence="1">
    <location>
        <begin position="164"/>
        <end position="185"/>
    </location>
</feature>
<dbReference type="EMBL" id="MCFA01000136">
    <property type="protein sequence ID" value="ORY04383.1"/>
    <property type="molecule type" value="Genomic_DNA"/>
</dbReference>
<dbReference type="AlphaFoldDB" id="A0A1Y1Z253"/>
<feature type="chain" id="PRO_5013186356" evidence="2">
    <location>
        <begin position="17"/>
        <end position="265"/>
    </location>
</feature>
<evidence type="ECO:0000256" key="2">
    <source>
        <dbReference type="SAM" id="SignalP"/>
    </source>
</evidence>
<protein>
    <submittedName>
        <fullName evidence="3">Uncharacterized protein</fullName>
    </submittedName>
</protein>
<evidence type="ECO:0000313" key="3">
    <source>
        <dbReference type="EMBL" id="ORY04383.1"/>
    </source>
</evidence>
<name>A0A1Y1Z253_9PLEO</name>
<feature type="compositionally biased region" description="Basic and acidic residues" evidence="1">
    <location>
        <begin position="173"/>
        <end position="185"/>
    </location>
</feature>
<evidence type="ECO:0000313" key="4">
    <source>
        <dbReference type="Proteomes" id="UP000193144"/>
    </source>
</evidence>
<evidence type="ECO:0000256" key="1">
    <source>
        <dbReference type="SAM" id="MobiDB-lite"/>
    </source>
</evidence>
<organism evidence="3 4">
    <name type="scientific">Clohesyomyces aquaticus</name>
    <dbReference type="NCBI Taxonomy" id="1231657"/>
    <lineage>
        <taxon>Eukaryota</taxon>
        <taxon>Fungi</taxon>
        <taxon>Dikarya</taxon>
        <taxon>Ascomycota</taxon>
        <taxon>Pezizomycotina</taxon>
        <taxon>Dothideomycetes</taxon>
        <taxon>Pleosporomycetidae</taxon>
        <taxon>Pleosporales</taxon>
        <taxon>Lindgomycetaceae</taxon>
        <taxon>Clohesyomyces</taxon>
    </lineage>
</organism>